<gene>
    <name evidence="2" type="ORF">OE88DRAFT_1729059</name>
</gene>
<keyword evidence="3" id="KW-1185">Reference proteome</keyword>
<organism evidence="2 3">
    <name type="scientific">Heliocybe sulcata</name>
    <dbReference type="NCBI Taxonomy" id="5364"/>
    <lineage>
        <taxon>Eukaryota</taxon>
        <taxon>Fungi</taxon>
        <taxon>Dikarya</taxon>
        <taxon>Basidiomycota</taxon>
        <taxon>Agaricomycotina</taxon>
        <taxon>Agaricomycetes</taxon>
        <taxon>Gloeophyllales</taxon>
        <taxon>Gloeophyllaceae</taxon>
        <taxon>Heliocybe</taxon>
    </lineage>
</organism>
<evidence type="ECO:0000256" key="1">
    <source>
        <dbReference type="SAM" id="MobiDB-lite"/>
    </source>
</evidence>
<protein>
    <submittedName>
        <fullName evidence="2">Uncharacterized protein</fullName>
    </submittedName>
</protein>
<feature type="compositionally biased region" description="Basic residues" evidence="1">
    <location>
        <begin position="186"/>
        <end position="199"/>
    </location>
</feature>
<dbReference type="AlphaFoldDB" id="A0A5C3MNF6"/>
<reference evidence="2 3" key="1">
    <citation type="journal article" date="2019" name="Nat. Ecol. Evol.">
        <title>Megaphylogeny resolves global patterns of mushroom evolution.</title>
        <authorList>
            <person name="Varga T."/>
            <person name="Krizsan K."/>
            <person name="Foldi C."/>
            <person name="Dima B."/>
            <person name="Sanchez-Garcia M."/>
            <person name="Sanchez-Ramirez S."/>
            <person name="Szollosi G.J."/>
            <person name="Szarkandi J.G."/>
            <person name="Papp V."/>
            <person name="Albert L."/>
            <person name="Andreopoulos W."/>
            <person name="Angelini C."/>
            <person name="Antonin V."/>
            <person name="Barry K.W."/>
            <person name="Bougher N.L."/>
            <person name="Buchanan P."/>
            <person name="Buyck B."/>
            <person name="Bense V."/>
            <person name="Catcheside P."/>
            <person name="Chovatia M."/>
            <person name="Cooper J."/>
            <person name="Damon W."/>
            <person name="Desjardin D."/>
            <person name="Finy P."/>
            <person name="Geml J."/>
            <person name="Haridas S."/>
            <person name="Hughes K."/>
            <person name="Justo A."/>
            <person name="Karasinski D."/>
            <person name="Kautmanova I."/>
            <person name="Kiss B."/>
            <person name="Kocsube S."/>
            <person name="Kotiranta H."/>
            <person name="LaButti K.M."/>
            <person name="Lechner B.E."/>
            <person name="Liimatainen K."/>
            <person name="Lipzen A."/>
            <person name="Lukacs Z."/>
            <person name="Mihaltcheva S."/>
            <person name="Morgado L.N."/>
            <person name="Niskanen T."/>
            <person name="Noordeloos M.E."/>
            <person name="Ohm R.A."/>
            <person name="Ortiz-Santana B."/>
            <person name="Ovrebo C."/>
            <person name="Racz N."/>
            <person name="Riley R."/>
            <person name="Savchenko A."/>
            <person name="Shiryaev A."/>
            <person name="Soop K."/>
            <person name="Spirin V."/>
            <person name="Szebenyi C."/>
            <person name="Tomsovsky M."/>
            <person name="Tulloss R.E."/>
            <person name="Uehling J."/>
            <person name="Grigoriev I.V."/>
            <person name="Vagvolgyi C."/>
            <person name="Papp T."/>
            <person name="Martin F.M."/>
            <person name="Miettinen O."/>
            <person name="Hibbett D.S."/>
            <person name="Nagy L.G."/>
        </authorList>
    </citation>
    <scope>NUCLEOTIDE SEQUENCE [LARGE SCALE GENOMIC DNA]</scope>
    <source>
        <strain evidence="2 3">OMC1185</strain>
    </source>
</reference>
<accession>A0A5C3MNF6</accession>
<dbReference type="Proteomes" id="UP000305948">
    <property type="component" value="Unassembled WGS sequence"/>
</dbReference>
<proteinExistence type="predicted"/>
<dbReference type="EMBL" id="ML213529">
    <property type="protein sequence ID" value="TFK46510.1"/>
    <property type="molecule type" value="Genomic_DNA"/>
</dbReference>
<evidence type="ECO:0000313" key="2">
    <source>
        <dbReference type="EMBL" id="TFK46510.1"/>
    </source>
</evidence>
<name>A0A5C3MNF6_9AGAM</name>
<evidence type="ECO:0000313" key="3">
    <source>
        <dbReference type="Proteomes" id="UP000305948"/>
    </source>
</evidence>
<sequence length="199" mass="22374">MQGGTEYSPSRLYLAAELSTTGNEPVLCRYGRDMADNRAVMHSEFTLYILSSLLAKGLKTSSPLSILVQNHHRIAYDYERHRKTPCERRRLSSISSFRALAGYPDKARRLVLMGHPPVSVHKNTLLSRVRTAVSQAIDLSKDWPGTRANADAQILAAFEEEKSGVARVCEALEFRTPLSSWERKIPPHSRPSRSGRRGR</sequence>
<feature type="region of interest" description="Disordered" evidence="1">
    <location>
        <begin position="180"/>
        <end position="199"/>
    </location>
</feature>